<dbReference type="GO" id="GO:0005965">
    <property type="term" value="C:protein farnesyltransferase complex"/>
    <property type="evidence" value="ECO:0007669"/>
    <property type="project" value="TreeGrafter"/>
</dbReference>
<comment type="similarity">
    <text evidence="2">Belongs to the protein prenyltransferase subunit alpha family.</text>
</comment>
<dbReference type="InterPro" id="IPR002088">
    <property type="entry name" value="Prenyl_trans_a"/>
</dbReference>
<evidence type="ECO:0000256" key="1">
    <source>
        <dbReference type="ARBA" id="ARBA00001946"/>
    </source>
</evidence>
<keyword evidence="8" id="KW-0460">Magnesium</keyword>
<dbReference type="EC" id="2.5.1.58" evidence="4"/>
<keyword evidence="6 14" id="KW-0808">Transferase</keyword>
<proteinExistence type="inferred from homology"/>
<dbReference type="RefSeq" id="XP_013757498.1">
    <property type="nucleotide sequence ID" value="XM_013902044.1"/>
</dbReference>
<evidence type="ECO:0000256" key="7">
    <source>
        <dbReference type="ARBA" id="ARBA00022737"/>
    </source>
</evidence>
<evidence type="ECO:0000256" key="4">
    <source>
        <dbReference type="ARBA" id="ARBA00012702"/>
    </source>
</evidence>
<dbReference type="Proteomes" id="UP000054408">
    <property type="component" value="Unassembled WGS sequence"/>
</dbReference>
<evidence type="ECO:0000256" key="3">
    <source>
        <dbReference type="ARBA" id="ARBA00012700"/>
    </source>
</evidence>
<dbReference type="Pfam" id="PF01239">
    <property type="entry name" value="PPTA"/>
    <property type="match status" value="3"/>
</dbReference>
<evidence type="ECO:0000256" key="8">
    <source>
        <dbReference type="ARBA" id="ARBA00022842"/>
    </source>
</evidence>
<dbReference type="OrthoDB" id="272289at2759"/>
<accession>A0A0L0DBU6</accession>
<evidence type="ECO:0000313" key="14">
    <source>
        <dbReference type="EMBL" id="KNC49705.1"/>
    </source>
</evidence>
<dbReference type="OMA" id="QYELGHK"/>
<dbReference type="AlphaFoldDB" id="A0A0L0DBU6"/>
<sequence length="304" mass="33529">MAEYTPFGDRAEWADVEPVLQDDGPNPVVRIAYTPQFSAHSSSPQKSSISTPNYTCWHFRRACIDALEADLQAELAFTADVARESPKCYQVWYHRQAIVERAGSADAELAFTAEILAEDAKNYHAWSHRQWSIKTFDLWDHEDEYVESLLDLDVRNNSAWNEKFFVWTSGGTAQPADLAASLQAHIDATIARIRRAPNNEAAWNFLYGILEHAIAHGAEGAAPAAATTAASIADLADSYIASAPLRAFLVRAYTMLLEPDADRLAAASQLAANLATSLDTLRAKYWNFRIAQIDEQIAALPSAA</sequence>
<dbReference type="GO" id="GO:0004660">
    <property type="term" value="F:protein farnesyltransferase activity"/>
    <property type="evidence" value="ECO:0007669"/>
    <property type="project" value="UniProtKB-EC"/>
</dbReference>
<organism evidence="14 15">
    <name type="scientific">Thecamonas trahens ATCC 50062</name>
    <dbReference type="NCBI Taxonomy" id="461836"/>
    <lineage>
        <taxon>Eukaryota</taxon>
        <taxon>Apusozoa</taxon>
        <taxon>Apusomonadida</taxon>
        <taxon>Apusomonadidae</taxon>
        <taxon>Thecamonas</taxon>
    </lineage>
</organism>
<dbReference type="Gene3D" id="1.25.40.120">
    <property type="entry name" value="Protein prenylyltransferase"/>
    <property type="match status" value="1"/>
</dbReference>
<name>A0A0L0DBU6_THETB</name>
<comment type="cofactor">
    <cofactor evidence="1">
        <name>Mg(2+)</name>
        <dbReference type="ChEBI" id="CHEBI:18420"/>
    </cofactor>
</comment>
<evidence type="ECO:0000256" key="13">
    <source>
        <dbReference type="ARBA" id="ARBA00043219"/>
    </source>
</evidence>
<evidence type="ECO:0000256" key="11">
    <source>
        <dbReference type="ARBA" id="ARBA00042436"/>
    </source>
</evidence>
<dbReference type="eggNOG" id="KOG0530">
    <property type="taxonomic scope" value="Eukaryota"/>
</dbReference>
<evidence type="ECO:0000256" key="5">
    <source>
        <dbReference type="ARBA" id="ARBA00022602"/>
    </source>
</evidence>
<evidence type="ECO:0000256" key="2">
    <source>
        <dbReference type="ARBA" id="ARBA00006734"/>
    </source>
</evidence>
<keyword evidence="5" id="KW-0637">Prenyltransferase</keyword>
<reference evidence="14 15" key="1">
    <citation type="submission" date="2010-05" db="EMBL/GenBank/DDBJ databases">
        <title>The Genome Sequence of Thecamonas trahens ATCC 50062.</title>
        <authorList>
            <consortium name="The Broad Institute Genome Sequencing Platform"/>
            <person name="Russ C."/>
            <person name="Cuomo C."/>
            <person name="Shea T."/>
            <person name="Young S.K."/>
            <person name="Zeng Q."/>
            <person name="Koehrsen M."/>
            <person name="Haas B."/>
            <person name="Borodovsky M."/>
            <person name="Guigo R."/>
            <person name="Alvarado L."/>
            <person name="Berlin A."/>
            <person name="Bochicchio J."/>
            <person name="Borenstein D."/>
            <person name="Chapman S."/>
            <person name="Chen Z."/>
            <person name="Freedman E."/>
            <person name="Gellesch M."/>
            <person name="Goldberg J."/>
            <person name="Griggs A."/>
            <person name="Gujja S."/>
            <person name="Heilman E."/>
            <person name="Heiman D."/>
            <person name="Hepburn T."/>
            <person name="Howarth C."/>
            <person name="Jen D."/>
            <person name="Larson L."/>
            <person name="Mehta T."/>
            <person name="Park D."/>
            <person name="Pearson M."/>
            <person name="Roberts A."/>
            <person name="Saif S."/>
            <person name="Shenoy N."/>
            <person name="Sisk P."/>
            <person name="Stolte C."/>
            <person name="Sykes S."/>
            <person name="Thomson T."/>
            <person name="Walk T."/>
            <person name="White J."/>
            <person name="Yandava C."/>
            <person name="Burger G."/>
            <person name="Gray M.W."/>
            <person name="Holland P.W.H."/>
            <person name="King N."/>
            <person name="Lang F.B.F."/>
            <person name="Roger A.J."/>
            <person name="Ruiz-Trillo I."/>
            <person name="Lander E."/>
            <person name="Nusbaum C."/>
        </authorList>
    </citation>
    <scope>NUCLEOTIDE SEQUENCE [LARGE SCALE GENOMIC DNA]</scope>
    <source>
        <strain evidence="14 15">ATCC 50062</strain>
    </source>
</reference>
<evidence type="ECO:0000313" key="15">
    <source>
        <dbReference type="Proteomes" id="UP000054408"/>
    </source>
</evidence>
<dbReference type="EMBL" id="GL349457">
    <property type="protein sequence ID" value="KNC49705.1"/>
    <property type="molecule type" value="Genomic_DNA"/>
</dbReference>
<dbReference type="PROSITE" id="PS51147">
    <property type="entry name" value="PFTA"/>
    <property type="match status" value="2"/>
</dbReference>
<dbReference type="SUPFAM" id="SSF48439">
    <property type="entry name" value="Protein prenylyltransferase"/>
    <property type="match status" value="1"/>
</dbReference>
<dbReference type="GO" id="GO:0004662">
    <property type="term" value="F:CAAX-protein geranylgeranyltransferase activity"/>
    <property type="evidence" value="ECO:0007669"/>
    <property type="project" value="UniProtKB-EC"/>
</dbReference>
<keyword evidence="15" id="KW-1185">Reference proteome</keyword>
<keyword evidence="7" id="KW-0677">Repeat</keyword>
<dbReference type="PANTHER" id="PTHR11129:SF1">
    <property type="entry name" value="PROTEIN FARNESYLTRANSFERASE_GERANYLGERANYLTRANSFERASE TYPE-1 SUBUNIT ALPHA"/>
    <property type="match status" value="1"/>
</dbReference>
<dbReference type="GO" id="GO:0005953">
    <property type="term" value="C:CAAX-protein geranylgeranyltransferase complex"/>
    <property type="evidence" value="ECO:0007669"/>
    <property type="project" value="TreeGrafter"/>
</dbReference>
<gene>
    <name evidence="14" type="ORF">AMSG_05970</name>
</gene>
<protein>
    <recommendedName>
        <fullName evidence="9">Protein farnesyltransferase/geranylgeranyltransferase type-1 subunit alpha</fullName>
        <ecNumber evidence="4">2.5.1.58</ecNumber>
        <ecNumber evidence="3">2.5.1.59</ecNumber>
    </recommendedName>
    <alternativeName>
        <fullName evidence="12">CAAX farnesyltransferase subunit alpha</fullName>
    </alternativeName>
    <alternativeName>
        <fullName evidence="11">FTase-alpha</fullName>
    </alternativeName>
    <alternativeName>
        <fullName evidence="10">Ras proteins prenyltransferase subunit alpha</fullName>
    </alternativeName>
    <alternativeName>
        <fullName evidence="13">Type I protein geranyl-geranyltransferase subunit alpha</fullName>
    </alternativeName>
</protein>
<dbReference type="EC" id="2.5.1.59" evidence="3"/>
<evidence type="ECO:0000256" key="10">
    <source>
        <dbReference type="ARBA" id="ARBA00041392"/>
    </source>
</evidence>
<dbReference type="PANTHER" id="PTHR11129">
    <property type="entry name" value="PROTEIN FARNESYLTRANSFERASE ALPHA SUBUNIT/RAB GERANYLGERANYL TRANSFERASE ALPHA SUBUNIT"/>
    <property type="match status" value="1"/>
</dbReference>
<evidence type="ECO:0000256" key="12">
    <source>
        <dbReference type="ARBA" id="ARBA00043086"/>
    </source>
</evidence>
<dbReference type="GeneID" id="25565256"/>
<evidence type="ECO:0000256" key="6">
    <source>
        <dbReference type="ARBA" id="ARBA00022679"/>
    </source>
</evidence>
<dbReference type="STRING" id="461836.A0A0L0DBU6"/>
<evidence type="ECO:0000256" key="9">
    <source>
        <dbReference type="ARBA" id="ARBA00040965"/>
    </source>
</evidence>